<dbReference type="Pfam" id="PF08238">
    <property type="entry name" value="Sel1"/>
    <property type="match status" value="4"/>
</dbReference>
<dbReference type="SMART" id="SM00671">
    <property type="entry name" value="SEL1"/>
    <property type="match status" value="5"/>
</dbReference>
<dbReference type="SUPFAM" id="SSF81901">
    <property type="entry name" value="HCP-like"/>
    <property type="match status" value="1"/>
</dbReference>
<protein>
    <submittedName>
        <fullName evidence="1">Sel1 repeat family protein</fullName>
    </submittedName>
</protein>
<dbReference type="InterPro" id="IPR050767">
    <property type="entry name" value="Sel1_AlgK"/>
</dbReference>
<dbReference type="PANTHER" id="PTHR11102">
    <property type="entry name" value="SEL-1-LIKE PROTEIN"/>
    <property type="match status" value="1"/>
</dbReference>
<gene>
    <name evidence="1" type="ORF">G3A56_23380</name>
</gene>
<name>A0A7L5BPB7_9HYPH</name>
<evidence type="ECO:0000313" key="1">
    <source>
        <dbReference type="EMBL" id="QIB40760.1"/>
    </source>
</evidence>
<keyword evidence="2" id="KW-1185">Reference proteome</keyword>
<accession>A0A7L5BPB7</accession>
<organism evidence="1 2">
    <name type="scientific">Rhizobium oryzihabitans</name>
    <dbReference type="NCBI Taxonomy" id="2267833"/>
    <lineage>
        <taxon>Bacteria</taxon>
        <taxon>Pseudomonadati</taxon>
        <taxon>Pseudomonadota</taxon>
        <taxon>Alphaproteobacteria</taxon>
        <taxon>Hyphomicrobiales</taxon>
        <taxon>Rhizobiaceae</taxon>
        <taxon>Rhizobium/Agrobacterium group</taxon>
        <taxon>Rhizobium</taxon>
    </lineage>
</organism>
<dbReference type="InterPro" id="IPR006597">
    <property type="entry name" value="Sel1-like"/>
</dbReference>
<dbReference type="Gene3D" id="1.25.40.10">
    <property type="entry name" value="Tetratricopeptide repeat domain"/>
    <property type="match status" value="1"/>
</dbReference>
<proteinExistence type="predicted"/>
<dbReference type="InterPro" id="IPR011990">
    <property type="entry name" value="TPR-like_helical_dom_sf"/>
</dbReference>
<dbReference type="RefSeq" id="WP_082184999.1">
    <property type="nucleotide sequence ID" value="NZ_CP048635.1"/>
</dbReference>
<dbReference type="EMBL" id="CP048635">
    <property type="protein sequence ID" value="QIB40760.1"/>
    <property type="molecule type" value="Genomic_DNA"/>
</dbReference>
<dbReference type="KEGG" id="roy:G3A56_23380"/>
<dbReference type="AlphaFoldDB" id="A0A7L5BPB7"/>
<dbReference type="Proteomes" id="UP000464865">
    <property type="component" value="Chromosome M15-12"/>
</dbReference>
<reference evidence="1 2" key="1">
    <citation type="submission" date="2020-02" db="EMBL/GenBank/DDBJ databases">
        <title>Plant-Promoting Endophytic Bacterium Rhizobium oryzihabitans sp. nov., Isolated from the Root of Rice.</title>
        <authorList>
            <person name="zhao J."/>
            <person name="Zhang G."/>
        </authorList>
    </citation>
    <scope>NUCLEOTIDE SEQUENCE [LARGE SCALE GENOMIC DNA]</scope>
    <source>
        <strain evidence="1 2">M15</strain>
    </source>
</reference>
<dbReference type="PANTHER" id="PTHR11102:SF160">
    <property type="entry name" value="ERAD-ASSOCIATED E3 UBIQUITIN-PROTEIN LIGASE COMPONENT HRD3"/>
    <property type="match status" value="1"/>
</dbReference>
<evidence type="ECO:0000313" key="2">
    <source>
        <dbReference type="Proteomes" id="UP000464865"/>
    </source>
</evidence>
<sequence length="275" mass="30075">MTLRLRFPVPPCFGLLALMITTPVAGAELERARLAFQNSQYAEAYELFSKGEAEGDTESAYLKARMIELGLSGNSASPQSAGAIYLRGAAQGHAPSMNRVGLMYFRGDLGIARNDRQALGYFERAARAGNANALFNLSRFHLLGTGVTKNEAEALRLMRQAADKDHVLALNTLGAILAGRPDTRDRKHARAYFLRSAALGNAVGLFQTGLYALHDGGTRENLRLAHRYFNLASARGHPEARRVLTEITAQLSEEDRLIAQSQARDFRAQDPKTGE</sequence>